<evidence type="ECO:0000313" key="2">
    <source>
        <dbReference type="EMBL" id="MBK1633497.1"/>
    </source>
</evidence>
<dbReference type="SUPFAM" id="SSF141673">
    <property type="entry name" value="MOSC N-terminal domain-like"/>
    <property type="match status" value="1"/>
</dbReference>
<dbReference type="Pfam" id="PF03476">
    <property type="entry name" value="MOSC_N"/>
    <property type="match status" value="1"/>
</dbReference>
<protein>
    <submittedName>
        <fullName evidence="2">MOSC domain-containing protein</fullName>
    </submittedName>
</protein>
<accession>A0ABS1CNI2</accession>
<comment type="caution">
    <text evidence="2">The sequence shown here is derived from an EMBL/GenBank/DDBJ whole genome shotgun (WGS) entry which is preliminary data.</text>
</comment>
<dbReference type="PANTHER" id="PTHR14237">
    <property type="entry name" value="MOLYBDOPTERIN COFACTOR SULFURASE MOSC"/>
    <property type="match status" value="1"/>
</dbReference>
<dbReference type="EMBL" id="NRRV01000089">
    <property type="protein sequence ID" value="MBK1633497.1"/>
    <property type="molecule type" value="Genomic_DNA"/>
</dbReference>
<evidence type="ECO:0000259" key="1">
    <source>
        <dbReference type="PROSITE" id="PS51340"/>
    </source>
</evidence>
<dbReference type="InterPro" id="IPR005302">
    <property type="entry name" value="MoCF_Sase_C"/>
</dbReference>
<dbReference type="InterPro" id="IPR011037">
    <property type="entry name" value="Pyrv_Knase-like_insert_dom_sf"/>
</dbReference>
<keyword evidence="3" id="KW-1185">Reference proteome</keyword>
<dbReference type="Proteomes" id="UP000748752">
    <property type="component" value="Unassembled WGS sequence"/>
</dbReference>
<dbReference type="PROSITE" id="PS51340">
    <property type="entry name" value="MOSC"/>
    <property type="match status" value="1"/>
</dbReference>
<evidence type="ECO:0000313" key="3">
    <source>
        <dbReference type="Proteomes" id="UP000748752"/>
    </source>
</evidence>
<dbReference type="RefSeq" id="WP_200242097.1">
    <property type="nucleotide sequence ID" value="NZ_NRRV01000089.1"/>
</dbReference>
<gene>
    <name evidence="2" type="ORF">CKO31_22665</name>
</gene>
<name>A0ABS1CNI2_9GAMM</name>
<proteinExistence type="predicted"/>
<feature type="domain" description="MOSC" evidence="1">
    <location>
        <begin position="109"/>
        <end position="264"/>
    </location>
</feature>
<reference evidence="2 3" key="1">
    <citation type="journal article" date="2020" name="Microorganisms">
        <title>Osmotic Adaptation and Compatible Solute Biosynthesis of Phototrophic Bacteria as Revealed from Genome Analyses.</title>
        <authorList>
            <person name="Imhoff J.F."/>
            <person name="Rahn T."/>
            <person name="Kunzel S."/>
            <person name="Keller A."/>
            <person name="Neulinger S.C."/>
        </authorList>
    </citation>
    <scope>NUCLEOTIDE SEQUENCE [LARGE SCALE GENOMIC DNA]</scope>
    <source>
        <strain evidence="2 3">DSM 6210</strain>
    </source>
</reference>
<sequence>MTITLSGLHYYPVKSLRGLSPASHPVTRLGLAHDRRWMLVDANGRFLTQREHHGLAVVSTRIDGERLRIEAPGRTPLELPLAGPEGPEVVVRVWSDQVTARDAGDEAAAWLSGLLGVAARLVYFPDDGSRQVDMDFARAGDQTAFSDGFPFLLISEASLADLNARLATPVPMRRFRPNLVVSGCKAFDEDRWRRIRIGAVELRVVKPCSRCVITTLDPETAERGAEPLKTLATYRRRDKRICFGQNLIHDGTGELRLGDRVEVLEAAAD</sequence>
<dbReference type="PANTHER" id="PTHR14237:SF19">
    <property type="entry name" value="MITOCHONDRIAL AMIDOXIME REDUCING COMPONENT 1"/>
    <property type="match status" value="1"/>
</dbReference>
<dbReference type="SUPFAM" id="SSF50800">
    <property type="entry name" value="PK beta-barrel domain-like"/>
    <property type="match status" value="1"/>
</dbReference>
<dbReference type="InterPro" id="IPR005303">
    <property type="entry name" value="MOCOS_middle"/>
</dbReference>
<organism evidence="2 3">
    <name type="scientific">Thiohalocapsa halophila</name>
    <dbReference type="NCBI Taxonomy" id="69359"/>
    <lineage>
        <taxon>Bacteria</taxon>
        <taxon>Pseudomonadati</taxon>
        <taxon>Pseudomonadota</taxon>
        <taxon>Gammaproteobacteria</taxon>
        <taxon>Chromatiales</taxon>
        <taxon>Chromatiaceae</taxon>
        <taxon>Thiohalocapsa</taxon>
    </lineage>
</organism>
<dbReference type="Pfam" id="PF03473">
    <property type="entry name" value="MOSC"/>
    <property type="match status" value="1"/>
</dbReference>